<organism evidence="2 3">
    <name type="scientific">Saccharothrix longispora</name>
    <dbReference type="NCBI Taxonomy" id="33920"/>
    <lineage>
        <taxon>Bacteria</taxon>
        <taxon>Bacillati</taxon>
        <taxon>Actinomycetota</taxon>
        <taxon>Actinomycetes</taxon>
        <taxon>Pseudonocardiales</taxon>
        <taxon>Pseudonocardiaceae</taxon>
        <taxon>Saccharothrix</taxon>
    </lineage>
</organism>
<feature type="compositionally biased region" description="Low complexity" evidence="1">
    <location>
        <begin position="19"/>
        <end position="37"/>
    </location>
</feature>
<proteinExistence type="predicted"/>
<accession>A0ABU1PP96</accession>
<sequence>MLTAALAIVVTSCSDEPGTPTAASTHTTTSASTGSVAPEDNALADIQPCDLLSAEEAKSLGLDSRGEPDDIAGTASCDWPQSGNGGLIVGIRPTRGINDLNYDTEKSSEVTIGKYDAVKVEEPNNGKSLCQVLIAVSDSSSVQVTGSVKATSTDTAAACERATKAAELIADKLP</sequence>
<evidence type="ECO:0000313" key="3">
    <source>
        <dbReference type="Proteomes" id="UP001268819"/>
    </source>
</evidence>
<evidence type="ECO:0000313" key="2">
    <source>
        <dbReference type="EMBL" id="MDR6591689.1"/>
    </source>
</evidence>
<dbReference type="Proteomes" id="UP001268819">
    <property type="component" value="Unassembled WGS sequence"/>
</dbReference>
<keyword evidence="3" id="KW-1185">Reference proteome</keyword>
<dbReference type="Pfam" id="PF12079">
    <property type="entry name" value="DUF3558"/>
    <property type="match status" value="1"/>
</dbReference>
<comment type="caution">
    <text evidence="2">The sequence shown here is derived from an EMBL/GenBank/DDBJ whole genome shotgun (WGS) entry which is preliminary data.</text>
</comment>
<gene>
    <name evidence="2" type="ORF">J2S66_000073</name>
</gene>
<reference evidence="2 3" key="1">
    <citation type="submission" date="2023-07" db="EMBL/GenBank/DDBJ databases">
        <title>Sequencing the genomes of 1000 actinobacteria strains.</title>
        <authorList>
            <person name="Klenk H.-P."/>
        </authorList>
    </citation>
    <scope>NUCLEOTIDE SEQUENCE [LARGE SCALE GENOMIC DNA]</scope>
    <source>
        <strain evidence="2 3">DSM 43749</strain>
    </source>
</reference>
<feature type="region of interest" description="Disordered" evidence="1">
    <location>
        <begin position="14"/>
        <end position="40"/>
    </location>
</feature>
<evidence type="ECO:0000256" key="1">
    <source>
        <dbReference type="SAM" id="MobiDB-lite"/>
    </source>
</evidence>
<protein>
    <recommendedName>
        <fullName evidence="4">DUF3558 domain-containing protein</fullName>
    </recommendedName>
</protein>
<name>A0ABU1PP96_9PSEU</name>
<dbReference type="EMBL" id="JAVDSG010000001">
    <property type="protein sequence ID" value="MDR6591689.1"/>
    <property type="molecule type" value="Genomic_DNA"/>
</dbReference>
<evidence type="ECO:0008006" key="4">
    <source>
        <dbReference type="Google" id="ProtNLM"/>
    </source>
</evidence>
<dbReference type="RefSeq" id="WP_310302167.1">
    <property type="nucleotide sequence ID" value="NZ_BAAAXB010000001.1"/>
</dbReference>
<dbReference type="InterPro" id="IPR024520">
    <property type="entry name" value="DUF3558"/>
</dbReference>